<dbReference type="Proteomes" id="UP001268896">
    <property type="component" value="Unassembled WGS sequence"/>
</dbReference>
<dbReference type="AlphaFoldDB" id="A0AAW8UQK7"/>
<protein>
    <submittedName>
        <fullName evidence="3">BppU family phage baseplate upper protein</fullName>
    </submittedName>
</protein>
<dbReference type="EMBL" id="JARQDV010000004">
    <property type="protein sequence ID" value="MDT2964680.1"/>
    <property type="molecule type" value="Genomic_DNA"/>
</dbReference>
<dbReference type="RefSeq" id="WP_311903992.1">
    <property type="nucleotide sequence ID" value="NZ_JARQDV010000004.1"/>
</dbReference>
<dbReference type="Pfam" id="PF12708">
    <property type="entry name" value="Pect-lyase_RHGA_epim"/>
    <property type="match status" value="1"/>
</dbReference>
<evidence type="ECO:0000313" key="3">
    <source>
        <dbReference type="EMBL" id="MDT2964680.1"/>
    </source>
</evidence>
<accession>A0AAW8UQK7</accession>
<dbReference type="Gene3D" id="6.10.250.1350">
    <property type="match status" value="1"/>
</dbReference>
<name>A0AAW8UQK7_ENTCA</name>
<proteinExistence type="predicted"/>
<sequence length="693" mass="76879">MAITYPITLSTTEPNNNIGLLKIRQADEETQTLVVEVLKHGTPVSYEGLQVFFCAKLGQTDGLGIIEQKLLDDEMSDPANGKLEYTLRAQDWQILGRQLAYFSFRKMKDDHSYEQQFSTRDFTYEVTKNVFSDGSKQIVSSGSTYIWTIEDLIRLFNEYIASGKSDWEEFIELNKGIIESVDPGGQVLSELIRSRKPEGAASAYPDLPTRLDKQIGKNTDFRSFESDKSFMARVYNESAERGLNVKWFGAVGDGVADDTLSIQKAIDYAITTRIGFVFVPPGKYLISKPIRIYKRTMRLEGVNCFDSRFFVAPNFNGGQSFSPIIKIEDEDGSSPLDNITVSKLGFDATKDTVSTRGIWFENLIYTCSFEFLYFDSFSGSVMRSERVAGEMISFNQIRVHPKKISRVEETMYFTRLAESTFTNNRLFAKENGYTVNSAFAGLMFDNCSTINLDNSNSFFYHDAAPAIKIIGNASNIGGYNIEGCLFENNKHEYTIWVEGESSGSGSLEAINIQNNFSKIAAVNIYLKHLSFSNVQAIGTGKVVLDGSSLGNTIEINSFKGSKIVDNTTSQRNVAVDIYSNDYNSQTVRITDSSGRYSALRTTSAGAVLALGRSSDEVIIRYDSGNGTEGNRSARVLLAGVDVGRFTRQGFIPFVKTTTGAPPVDGTLNGSMCINTADNKLYVFINGWKSISLA</sequence>
<dbReference type="InterPro" id="IPR011050">
    <property type="entry name" value="Pectin_lyase_fold/virulence"/>
</dbReference>
<gene>
    <name evidence="3" type="ORF">P7I32_08655</name>
</gene>
<dbReference type="Gene3D" id="2.60.40.3350">
    <property type="match status" value="1"/>
</dbReference>
<dbReference type="InterPro" id="IPR018913">
    <property type="entry name" value="BppU_N"/>
</dbReference>
<evidence type="ECO:0000259" key="1">
    <source>
        <dbReference type="Pfam" id="PF10651"/>
    </source>
</evidence>
<evidence type="ECO:0000259" key="2">
    <source>
        <dbReference type="Pfam" id="PF12708"/>
    </source>
</evidence>
<dbReference type="InterPro" id="IPR012334">
    <property type="entry name" value="Pectin_lyas_fold"/>
</dbReference>
<dbReference type="InterPro" id="IPR024535">
    <property type="entry name" value="RHGA/B-epi-like_pectate_lyase"/>
</dbReference>
<dbReference type="Pfam" id="PF10651">
    <property type="entry name" value="BppU_N"/>
    <property type="match status" value="1"/>
</dbReference>
<feature type="domain" description="Rhamnogalacturonase A/B/Epimerase-like pectate lyase" evidence="2">
    <location>
        <begin position="244"/>
        <end position="296"/>
    </location>
</feature>
<dbReference type="SUPFAM" id="SSF51126">
    <property type="entry name" value="Pectin lyase-like"/>
    <property type="match status" value="1"/>
</dbReference>
<dbReference type="Gene3D" id="2.160.20.10">
    <property type="entry name" value="Single-stranded right-handed beta-helix, Pectin lyase-like"/>
    <property type="match status" value="1"/>
</dbReference>
<organism evidence="3 4">
    <name type="scientific">Enterococcus casseliflavus</name>
    <name type="common">Enterococcus flavescens</name>
    <dbReference type="NCBI Taxonomy" id="37734"/>
    <lineage>
        <taxon>Bacteria</taxon>
        <taxon>Bacillati</taxon>
        <taxon>Bacillota</taxon>
        <taxon>Bacilli</taxon>
        <taxon>Lactobacillales</taxon>
        <taxon>Enterococcaceae</taxon>
        <taxon>Enterococcus</taxon>
    </lineage>
</organism>
<comment type="caution">
    <text evidence="3">The sequence shown here is derived from an EMBL/GenBank/DDBJ whole genome shotgun (WGS) entry which is preliminary data.</text>
</comment>
<feature type="domain" description="BppU N-terminal" evidence="1">
    <location>
        <begin position="4"/>
        <end position="158"/>
    </location>
</feature>
<reference evidence="3" key="1">
    <citation type="submission" date="2023-03" db="EMBL/GenBank/DDBJ databases">
        <authorList>
            <person name="Shen W."/>
            <person name="Cai J."/>
        </authorList>
    </citation>
    <scope>NUCLEOTIDE SEQUENCE</scope>
    <source>
        <strain evidence="3">K72-2</strain>
    </source>
</reference>
<evidence type="ECO:0000313" key="4">
    <source>
        <dbReference type="Proteomes" id="UP001268896"/>
    </source>
</evidence>